<dbReference type="OrthoDB" id="5363290at2759"/>
<sequence>MIRDYWDLSGPFGLAVRASLRILQFVLAIVTIGLYAASLASWDDSKPLSRTNWIFALVPAVLTVLTCAYHVFATVTHAVWCVWDFILAVLWAALCGVSSSNVIDGKEDGHAITGGVKTRLAAGAWIAGVLMILYLLNAVHGCAYCCASRKLTRTVPRRDKVDLEELPDRESQTA</sequence>
<feature type="transmembrane region" description="Helical" evidence="1">
    <location>
        <begin position="52"/>
        <end position="71"/>
    </location>
</feature>
<dbReference type="GeneID" id="62163828"/>
<comment type="caution">
    <text evidence="2">The sequence shown here is derived from an EMBL/GenBank/DDBJ whole genome shotgun (WGS) entry which is preliminary data.</text>
</comment>
<dbReference type="PANTHER" id="PTHR42083">
    <property type="entry name" value="MARVEL DOMAIN-CONTAINING PROTEIN"/>
    <property type="match status" value="1"/>
</dbReference>
<proteinExistence type="predicted"/>
<dbReference type="PANTHER" id="PTHR42083:SF1">
    <property type="entry name" value="MARVEL DOMAIN-CONTAINING PROTEIN"/>
    <property type="match status" value="1"/>
</dbReference>
<dbReference type="Proteomes" id="UP000781932">
    <property type="component" value="Unassembled WGS sequence"/>
</dbReference>
<reference evidence="2" key="1">
    <citation type="submission" date="2020-03" db="EMBL/GenBank/DDBJ databases">
        <authorList>
            <person name="He L."/>
        </authorList>
    </citation>
    <scope>NUCLEOTIDE SEQUENCE</scope>
    <source>
        <strain evidence="2">CkLH20</strain>
    </source>
</reference>
<gene>
    <name evidence="2" type="ORF">CkaCkLH20_08039</name>
</gene>
<keyword evidence="1" id="KW-0812">Transmembrane</keyword>
<keyword evidence="1" id="KW-0472">Membrane</keyword>
<dbReference type="EMBL" id="JAATWM020000026">
    <property type="protein sequence ID" value="KAF9874476.1"/>
    <property type="molecule type" value="Genomic_DNA"/>
</dbReference>
<feature type="transmembrane region" description="Helical" evidence="1">
    <location>
        <begin position="20"/>
        <end position="40"/>
    </location>
</feature>
<evidence type="ECO:0000313" key="3">
    <source>
        <dbReference type="Proteomes" id="UP000781932"/>
    </source>
</evidence>
<protein>
    <recommendedName>
        <fullName evidence="4">MARVEL domain-containing protein</fullName>
    </recommendedName>
</protein>
<name>A0A9P6I5R8_9PEZI</name>
<dbReference type="RefSeq" id="XP_038743937.1">
    <property type="nucleotide sequence ID" value="XM_038890754.1"/>
</dbReference>
<feature type="transmembrane region" description="Helical" evidence="1">
    <location>
        <begin position="77"/>
        <end position="97"/>
    </location>
</feature>
<evidence type="ECO:0000256" key="1">
    <source>
        <dbReference type="SAM" id="Phobius"/>
    </source>
</evidence>
<keyword evidence="3" id="KW-1185">Reference proteome</keyword>
<evidence type="ECO:0008006" key="4">
    <source>
        <dbReference type="Google" id="ProtNLM"/>
    </source>
</evidence>
<organism evidence="2 3">
    <name type="scientific">Colletotrichum karsti</name>
    <dbReference type="NCBI Taxonomy" id="1095194"/>
    <lineage>
        <taxon>Eukaryota</taxon>
        <taxon>Fungi</taxon>
        <taxon>Dikarya</taxon>
        <taxon>Ascomycota</taxon>
        <taxon>Pezizomycotina</taxon>
        <taxon>Sordariomycetes</taxon>
        <taxon>Hypocreomycetidae</taxon>
        <taxon>Glomerellales</taxon>
        <taxon>Glomerellaceae</taxon>
        <taxon>Colletotrichum</taxon>
        <taxon>Colletotrichum boninense species complex</taxon>
    </lineage>
</organism>
<evidence type="ECO:0000313" key="2">
    <source>
        <dbReference type="EMBL" id="KAF9874476.1"/>
    </source>
</evidence>
<feature type="transmembrane region" description="Helical" evidence="1">
    <location>
        <begin position="118"/>
        <end position="136"/>
    </location>
</feature>
<keyword evidence="1" id="KW-1133">Transmembrane helix</keyword>
<dbReference type="AlphaFoldDB" id="A0A9P6I5R8"/>
<reference evidence="2" key="2">
    <citation type="submission" date="2020-11" db="EMBL/GenBank/DDBJ databases">
        <title>Whole genome sequencing of Colletotrichum sp.</title>
        <authorList>
            <person name="Li H."/>
        </authorList>
    </citation>
    <scope>NUCLEOTIDE SEQUENCE</scope>
    <source>
        <strain evidence="2">CkLH20</strain>
    </source>
</reference>
<accession>A0A9P6I5R8</accession>